<dbReference type="GO" id="GO:0016620">
    <property type="term" value="F:oxidoreductase activity, acting on the aldehyde or oxo group of donors, NAD or NADP as acceptor"/>
    <property type="evidence" value="ECO:0007669"/>
    <property type="project" value="InterPro"/>
</dbReference>
<dbReference type="RefSeq" id="WP_212526426.1">
    <property type="nucleotide sequence ID" value="NZ_JAGSOG010000003.1"/>
</dbReference>
<dbReference type="InterPro" id="IPR016163">
    <property type="entry name" value="Ald_DH_C"/>
</dbReference>
<dbReference type="SUPFAM" id="SSF53720">
    <property type="entry name" value="ALDH-like"/>
    <property type="match status" value="1"/>
</dbReference>
<protein>
    <submittedName>
        <fullName evidence="5">Aldehyde dehydrogenase family protein</fullName>
    </submittedName>
</protein>
<dbReference type="PANTHER" id="PTHR43720">
    <property type="entry name" value="2-AMINOMUCONIC SEMIALDEHYDE DEHYDROGENASE"/>
    <property type="match status" value="1"/>
</dbReference>
<dbReference type="InterPro" id="IPR016162">
    <property type="entry name" value="Ald_DH_N"/>
</dbReference>
<dbReference type="AlphaFoldDB" id="A0A941EJX7"/>
<reference evidence="5" key="1">
    <citation type="submission" date="2021-04" db="EMBL/GenBank/DDBJ databases">
        <title>Genome based classification of Actinospica acidithermotolerans sp. nov., an actinobacterium isolated from an Indonesian hot spring.</title>
        <authorList>
            <person name="Kusuma A.B."/>
            <person name="Putra K.E."/>
            <person name="Nafisah S."/>
            <person name="Loh J."/>
            <person name="Nouioui I."/>
            <person name="Goodfellow M."/>
        </authorList>
    </citation>
    <scope>NUCLEOTIDE SEQUENCE</scope>
    <source>
        <strain evidence="5">CSCA 57</strain>
    </source>
</reference>
<dbReference type="InterPro" id="IPR015590">
    <property type="entry name" value="Aldehyde_DH_dom"/>
</dbReference>
<keyword evidence="2" id="KW-0560">Oxidoreductase</keyword>
<keyword evidence="6" id="KW-1185">Reference proteome</keyword>
<sequence>MAAPPPGSGEPYVVPALGACGSYRARVRIPVADVAGRTLAELSQVPPLFVDRSLRAQRRAEPVPAEERAALFARAAELFATGEPDGWTVQRYQHHVSRVGGLPIAEVRASTAAVARRLTAVADSAGRARPVGTLEAADTGAALRTPGPGLAEGRAVWARRGELFAVHAAGNHPGTHTYWPEALALGYRVAVRPSSRDPFTPFRLISALRAAGLPDALATLLPTAHEHAETLLRGADLAMVYGGEEVARRYGGDAGVLIQGPGRSKILVTADCDWREHLDVIAGSVADHAGTGCVNATAVFVEGDAAALCEALAERLAALPSLPPEDDKAVLPVQPAASARAVAAHLERTARNARPWLGADTVVDELGDGSAVLRPAVHQVEDPGDPALRTELPFPCVWVAPWTRDAGLAPLRESLVLTALTRDSALAARLLDEPSIANLYIGPYPTHLIAPGLPHDGFLGEFLMRSKSTRISNM</sequence>
<dbReference type="Pfam" id="PF00171">
    <property type="entry name" value="Aldedh"/>
    <property type="match status" value="1"/>
</dbReference>
<dbReference type="PANTHER" id="PTHR43720:SF2">
    <property type="entry name" value="2-AMINOMUCONIC SEMIALDEHYDE DEHYDROGENASE"/>
    <property type="match status" value="1"/>
</dbReference>
<evidence type="ECO:0000256" key="2">
    <source>
        <dbReference type="ARBA" id="ARBA00023002"/>
    </source>
</evidence>
<evidence type="ECO:0000256" key="3">
    <source>
        <dbReference type="ARBA" id="ARBA00023027"/>
    </source>
</evidence>
<organism evidence="5 6">
    <name type="scientific">Actinospica durhamensis</name>
    <dbReference type="NCBI Taxonomy" id="1508375"/>
    <lineage>
        <taxon>Bacteria</taxon>
        <taxon>Bacillati</taxon>
        <taxon>Actinomycetota</taxon>
        <taxon>Actinomycetes</taxon>
        <taxon>Catenulisporales</taxon>
        <taxon>Actinospicaceae</taxon>
        <taxon>Actinospica</taxon>
    </lineage>
</organism>
<evidence type="ECO:0000256" key="1">
    <source>
        <dbReference type="ARBA" id="ARBA00009986"/>
    </source>
</evidence>
<feature type="domain" description="Aldehyde dehydrogenase" evidence="4">
    <location>
        <begin position="180"/>
        <end position="402"/>
    </location>
</feature>
<gene>
    <name evidence="5" type="ORF">KDL01_01390</name>
</gene>
<dbReference type="Gene3D" id="3.40.605.10">
    <property type="entry name" value="Aldehyde Dehydrogenase, Chain A, domain 1"/>
    <property type="match status" value="1"/>
</dbReference>
<dbReference type="EMBL" id="JAGSOG010000003">
    <property type="protein sequence ID" value="MBR7831892.1"/>
    <property type="molecule type" value="Genomic_DNA"/>
</dbReference>
<proteinExistence type="inferred from homology"/>
<comment type="caution">
    <text evidence="5">The sequence shown here is derived from an EMBL/GenBank/DDBJ whole genome shotgun (WGS) entry which is preliminary data.</text>
</comment>
<evidence type="ECO:0000313" key="6">
    <source>
        <dbReference type="Proteomes" id="UP000675781"/>
    </source>
</evidence>
<accession>A0A941EJX7</accession>
<comment type="similarity">
    <text evidence="1">Belongs to the aldehyde dehydrogenase family.</text>
</comment>
<keyword evidence="3" id="KW-0520">NAD</keyword>
<dbReference type="InterPro" id="IPR016161">
    <property type="entry name" value="Ald_DH/histidinol_DH"/>
</dbReference>
<evidence type="ECO:0000313" key="5">
    <source>
        <dbReference type="EMBL" id="MBR7831892.1"/>
    </source>
</evidence>
<dbReference type="Gene3D" id="3.40.309.10">
    <property type="entry name" value="Aldehyde Dehydrogenase, Chain A, domain 2"/>
    <property type="match status" value="1"/>
</dbReference>
<dbReference type="Proteomes" id="UP000675781">
    <property type="component" value="Unassembled WGS sequence"/>
</dbReference>
<evidence type="ECO:0000259" key="4">
    <source>
        <dbReference type="Pfam" id="PF00171"/>
    </source>
</evidence>
<name>A0A941EJX7_9ACTN</name>